<feature type="domain" description="Gnk2-homologous" evidence="4">
    <location>
        <begin position="140"/>
        <end position="247"/>
    </location>
</feature>
<evidence type="ECO:0000256" key="2">
    <source>
        <dbReference type="ARBA" id="ARBA00022737"/>
    </source>
</evidence>
<dbReference type="PROSITE" id="PS51473">
    <property type="entry name" value="GNK2"/>
    <property type="match status" value="2"/>
</dbReference>
<protein>
    <submittedName>
        <fullName evidence="5">Cysteine-rich receptor-like protein kinase 10</fullName>
    </submittedName>
</protein>
<dbReference type="GO" id="GO:0016301">
    <property type="term" value="F:kinase activity"/>
    <property type="evidence" value="ECO:0007669"/>
    <property type="project" value="UniProtKB-KW"/>
</dbReference>
<dbReference type="AlphaFoldDB" id="A0A3S3MXT6"/>
<dbReference type="Proteomes" id="UP000283530">
    <property type="component" value="Unassembled WGS sequence"/>
</dbReference>
<dbReference type="FunFam" id="3.30.430.20:FF:000002">
    <property type="entry name" value="Cysteine-rich receptor-like protein kinase 10"/>
    <property type="match status" value="1"/>
</dbReference>
<keyword evidence="2" id="KW-0677">Repeat</keyword>
<dbReference type="STRING" id="337451.A0A3S3MXT6"/>
<comment type="caution">
    <text evidence="5">The sequence shown here is derived from an EMBL/GenBank/DDBJ whole genome shotgun (WGS) entry which is preliminary data.</text>
</comment>
<keyword evidence="6" id="KW-1185">Reference proteome</keyword>
<dbReference type="Gene3D" id="3.30.430.20">
    <property type="entry name" value="Gnk2 domain, C-X8-C-X2-C motif"/>
    <property type="match status" value="2"/>
</dbReference>
<dbReference type="OrthoDB" id="1923309at2759"/>
<name>A0A3S3MXT6_9MAGN</name>
<keyword evidence="5" id="KW-0675">Receptor</keyword>
<evidence type="ECO:0000313" key="5">
    <source>
        <dbReference type="EMBL" id="RWR88267.1"/>
    </source>
</evidence>
<dbReference type="FunFam" id="3.30.430.20:FF:000003">
    <property type="entry name" value="Cysteine-rich RLK (RECEPTOR-like protein kinase) 10"/>
    <property type="match status" value="1"/>
</dbReference>
<sequence length="284" mass="31094">MAPSISTNPLLSLLLLTFLSLSIFHPLTTAQPLCYMCETVVNYTSNSTFASNVNTLLASLPSNTSSNNGFYNNTVGTNRDPVYGLVLCRGDVTPATCKSCVDVAIQEIKQLCPNNKIAYIRYEYCLLRYSDKRFFSLMEDATKVILHNSANITNPTEFLPVLEDLLSSLSNRAANDPSLGMFATEKTKYMGSQDVYGLVQCTRDLSMNDCGRCLEGAAGDVIGCCSSSRGAKVLATSCNLRFELYPFYTASDSGPTPAPPNPTSKGMLLIRFRLFNLYPFLLCS</sequence>
<gene>
    <name evidence="5" type="ORF">CKAN_01726400</name>
</gene>
<evidence type="ECO:0000313" key="6">
    <source>
        <dbReference type="Proteomes" id="UP000283530"/>
    </source>
</evidence>
<organism evidence="5 6">
    <name type="scientific">Cinnamomum micranthum f. kanehirae</name>
    <dbReference type="NCBI Taxonomy" id="337451"/>
    <lineage>
        <taxon>Eukaryota</taxon>
        <taxon>Viridiplantae</taxon>
        <taxon>Streptophyta</taxon>
        <taxon>Embryophyta</taxon>
        <taxon>Tracheophyta</taxon>
        <taxon>Spermatophyta</taxon>
        <taxon>Magnoliopsida</taxon>
        <taxon>Magnoliidae</taxon>
        <taxon>Laurales</taxon>
        <taxon>Lauraceae</taxon>
        <taxon>Cinnamomum</taxon>
    </lineage>
</organism>
<dbReference type="PANTHER" id="PTHR32099:SF42">
    <property type="entry name" value="CYSTEINE-RICH RECEPTOR-LIKE PROTEIN KINASE 9-RELATED"/>
    <property type="match status" value="1"/>
</dbReference>
<evidence type="ECO:0000256" key="1">
    <source>
        <dbReference type="ARBA" id="ARBA00022729"/>
    </source>
</evidence>
<dbReference type="Pfam" id="PF01657">
    <property type="entry name" value="Stress-antifung"/>
    <property type="match status" value="2"/>
</dbReference>
<dbReference type="InterPro" id="IPR002902">
    <property type="entry name" value="GNK2"/>
</dbReference>
<keyword evidence="5" id="KW-0418">Kinase</keyword>
<dbReference type="PANTHER" id="PTHR32099">
    <property type="entry name" value="CYSTEINE-RICH REPEAT SECRETORY PROTEIN"/>
    <property type="match status" value="1"/>
</dbReference>
<accession>A0A3S3MXT6</accession>
<dbReference type="EMBL" id="QPKB01000007">
    <property type="protein sequence ID" value="RWR88267.1"/>
    <property type="molecule type" value="Genomic_DNA"/>
</dbReference>
<proteinExistence type="predicted"/>
<feature type="domain" description="Gnk2-homologous" evidence="4">
    <location>
        <begin position="31"/>
        <end position="134"/>
    </location>
</feature>
<keyword evidence="1 3" id="KW-0732">Signal</keyword>
<feature type="chain" id="PRO_5018698426" evidence="3">
    <location>
        <begin position="31"/>
        <end position="284"/>
    </location>
</feature>
<dbReference type="InterPro" id="IPR038408">
    <property type="entry name" value="GNK2_sf"/>
</dbReference>
<keyword evidence="5" id="KW-0808">Transferase</keyword>
<evidence type="ECO:0000259" key="4">
    <source>
        <dbReference type="PROSITE" id="PS51473"/>
    </source>
</evidence>
<evidence type="ECO:0000256" key="3">
    <source>
        <dbReference type="SAM" id="SignalP"/>
    </source>
</evidence>
<feature type="signal peptide" evidence="3">
    <location>
        <begin position="1"/>
        <end position="30"/>
    </location>
</feature>
<reference evidence="5 6" key="1">
    <citation type="journal article" date="2019" name="Nat. Plants">
        <title>Stout camphor tree genome fills gaps in understanding of flowering plant genome evolution.</title>
        <authorList>
            <person name="Chaw S.M."/>
            <person name="Liu Y.C."/>
            <person name="Wu Y.W."/>
            <person name="Wang H.Y."/>
            <person name="Lin C.I."/>
            <person name="Wu C.S."/>
            <person name="Ke H.M."/>
            <person name="Chang L.Y."/>
            <person name="Hsu C.Y."/>
            <person name="Yang H.T."/>
            <person name="Sudianto E."/>
            <person name="Hsu M.H."/>
            <person name="Wu K.P."/>
            <person name="Wang L.N."/>
            <person name="Leebens-Mack J.H."/>
            <person name="Tsai I.J."/>
        </authorList>
    </citation>
    <scope>NUCLEOTIDE SEQUENCE [LARGE SCALE GENOMIC DNA]</scope>
    <source>
        <strain evidence="6">cv. Chaw 1501</strain>
        <tissue evidence="5">Young leaves</tissue>
    </source>
</reference>
<dbReference type="CDD" id="cd23509">
    <property type="entry name" value="Gnk2-like"/>
    <property type="match status" value="2"/>
</dbReference>